<dbReference type="Proteomes" id="UP000605784">
    <property type="component" value="Unassembled WGS sequence"/>
</dbReference>
<gene>
    <name evidence="1" type="ORF">GCM10009030_39230</name>
</gene>
<proteinExistence type="predicted"/>
<sequence>MSRLHYTLPVDVVRRFNPQITQSNLESSSSNPEEALIGHKDVDKISARIEGVEAKWNRSARPMRPVRIGSRDAPVYLSAKGAGFPVHAYLDEQNILPLDPNEGDFIERRTGRDTWTDITTREGQAWVADYRMGKLTIFRLPGHGSLPVLRNYRERFVRLSYRLGVGGEYGTAGQTTLTSQLAQGSTTTIGVDDASRLPPSGGVMLVDGAEYVDVASVDHSADEITIRARGVRATSDADRASGSTVHYCPMDVREAVAAKAAEELVRFDDWTDELVDGGRAVQAERKLDDWESEWTNTIAQYSDNYGYQ</sequence>
<protein>
    <submittedName>
        <fullName evidence="1">Uncharacterized protein</fullName>
    </submittedName>
</protein>
<evidence type="ECO:0000313" key="1">
    <source>
        <dbReference type="EMBL" id="GGO03513.1"/>
    </source>
</evidence>
<name>A0A830GSY4_9EURY</name>
<comment type="caution">
    <text evidence="1">The sequence shown here is derived from an EMBL/GenBank/DDBJ whole genome shotgun (WGS) entry which is preliminary data.</text>
</comment>
<keyword evidence="2" id="KW-1185">Reference proteome</keyword>
<dbReference type="EMBL" id="BMOU01000008">
    <property type="protein sequence ID" value="GGO03513.1"/>
    <property type="molecule type" value="Genomic_DNA"/>
</dbReference>
<reference evidence="1" key="2">
    <citation type="submission" date="2020-09" db="EMBL/GenBank/DDBJ databases">
        <authorList>
            <person name="Sun Q."/>
            <person name="Ohkuma M."/>
        </authorList>
    </citation>
    <scope>NUCLEOTIDE SEQUENCE</scope>
    <source>
        <strain evidence="1">JCM 17820</strain>
    </source>
</reference>
<reference evidence="1" key="1">
    <citation type="journal article" date="2014" name="Int. J. Syst. Evol. Microbiol.">
        <title>Complete genome sequence of Corynebacterium casei LMG S-19264T (=DSM 44701T), isolated from a smear-ripened cheese.</title>
        <authorList>
            <consortium name="US DOE Joint Genome Institute (JGI-PGF)"/>
            <person name="Walter F."/>
            <person name="Albersmeier A."/>
            <person name="Kalinowski J."/>
            <person name="Ruckert C."/>
        </authorList>
    </citation>
    <scope>NUCLEOTIDE SEQUENCE</scope>
    <source>
        <strain evidence="1">JCM 17820</strain>
    </source>
</reference>
<accession>A0A830GSY4</accession>
<dbReference type="AlphaFoldDB" id="A0A830GSY4"/>
<evidence type="ECO:0000313" key="2">
    <source>
        <dbReference type="Proteomes" id="UP000605784"/>
    </source>
</evidence>
<organism evidence="1 2">
    <name type="scientific">Haloarcula pellucida</name>
    <dbReference type="NCBI Taxonomy" id="1427151"/>
    <lineage>
        <taxon>Archaea</taxon>
        <taxon>Methanobacteriati</taxon>
        <taxon>Methanobacteriota</taxon>
        <taxon>Stenosarchaea group</taxon>
        <taxon>Halobacteria</taxon>
        <taxon>Halobacteriales</taxon>
        <taxon>Haloarculaceae</taxon>
        <taxon>Haloarcula</taxon>
    </lineage>
</organism>